<accession>A0A6L2N455</accession>
<gene>
    <name evidence="2" type="ORF">Tci_051910</name>
</gene>
<feature type="coiled-coil region" evidence="1">
    <location>
        <begin position="187"/>
        <end position="214"/>
    </location>
</feature>
<comment type="caution">
    <text evidence="2">The sequence shown here is derived from an EMBL/GenBank/DDBJ whole genome shotgun (WGS) entry which is preliminary data.</text>
</comment>
<sequence length="320" mass="36967">MSQITKKPRLTESEPVELQEVVDIVTTAKIITEVATAASTTITAVDVLIPAAAHTLTTASSRRTKGVVIRDPKETTTSSTIIHFVAKSKDKGKGILVEEPKPLKKQAQIEQDEKYARELEAELNKNIYWDEVIDHVQRKQKEDKSMDYFKGMSYDDIRPIFEKHFDSNVAFLQKTKKQMDEEDSRALKRLNESKKEKVAKKQKLDEEVEELKRHLQIVPNDEDDVYTEATPLAHKIPVVDYDIYSENNKPYYKIKRADSSHQLYMSFLSLLRNFDREDLEALWSLVKERFATTKPKTFFDDFLLITLGAMFEKPNIHAEI</sequence>
<reference evidence="2" key="1">
    <citation type="journal article" date="2019" name="Sci. Rep.">
        <title>Draft genome of Tanacetum cinerariifolium, the natural source of mosquito coil.</title>
        <authorList>
            <person name="Yamashiro T."/>
            <person name="Shiraishi A."/>
            <person name="Satake H."/>
            <person name="Nakayama K."/>
        </authorList>
    </citation>
    <scope>NUCLEOTIDE SEQUENCE</scope>
</reference>
<name>A0A6L2N455_TANCI</name>
<evidence type="ECO:0000256" key="1">
    <source>
        <dbReference type="SAM" id="Coils"/>
    </source>
</evidence>
<dbReference type="AlphaFoldDB" id="A0A6L2N455"/>
<evidence type="ECO:0000313" key="2">
    <source>
        <dbReference type="EMBL" id="GEU79932.1"/>
    </source>
</evidence>
<organism evidence="2">
    <name type="scientific">Tanacetum cinerariifolium</name>
    <name type="common">Dalmatian daisy</name>
    <name type="synonym">Chrysanthemum cinerariifolium</name>
    <dbReference type="NCBI Taxonomy" id="118510"/>
    <lineage>
        <taxon>Eukaryota</taxon>
        <taxon>Viridiplantae</taxon>
        <taxon>Streptophyta</taxon>
        <taxon>Embryophyta</taxon>
        <taxon>Tracheophyta</taxon>
        <taxon>Spermatophyta</taxon>
        <taxon>Magnoliopsida</taxon>
        <taxon>eudicotyledons</taxon>
        <taxon>Gunneridae</taxon>
        <taxon>Pentapetalae</taxon>
        <taxon>asterids</taxon>
        <taxon>campanulids</taxon>
        <taxon>Asterales</taxon>
        <taxon>Asteraceae</taxon>
        <taxon>Asteroideae</taxon>
        <taxon>Anthemideae</taxon>
        <taxon>Anthemidinae</taxon>
        <taxon>Tanacetum</taxon>
    </lineage>
</organism>
<keyword evidence="1" id="KW-0175">Coiled coil</keyword>
<protein>
    <submittedName>
        <fullName evidence="2">Uncharacterized protein</fullName>
    </submittedName>
</protein>
<dbReference type="EMBL" id="BKCJ010007977">
    <property type="protein sequence ID" value="GEU79932.1"/>
    <property type="molecule type" value="Genomic_DNA"/>
</dbReference>
<proteinExistence type="predicted"/>